<comment type="caution">
    <text evidence="2">The sequence shown here is derived from an EMBL/GenBank/DDBJ whole genome shotgun (WGS) entry which is preliminary data.</text>
</comment>
<reference evidence="2 3" key="1">
    <citation type="submission" date="2020-01" db="EMBL/GenBank/DDBJ databases">
        <title>Identification and distribution of gene clusters putatively required for synthesis of sphingolipid metabolism inhibitors in phylogenetically diverse species of the filamentous fungus Fusarium.</title>
        <authorList>
            <person name="Kim H.-S."/>
            <person name="Busman M."/>
            <person name="Brown D.W."/>
            <person name="Divon H."/>
            <person name="Uhlig S."/>
            <person name="Proctor R.H."/>
        </authorList>
    </citation>
    <scope>NUCLEOTIDE SEQUENCE [LARGE SCALE GENOMIC DNA]</scope>
    <source>
        <strain evidence="2 3">NRRL 20459</strain>
    </source>
</reference>
<evidence type="ECO:0000256" key="1">
    <source>
        <dbReference type="SAM" id="Coils"/>
    </source>
</evidence>
<evidence type="ECO:0000313" key="2">
    <source>
        <dbReference type="EMBL" id="KAF4463897.1"/>
    </source>
</evidence>
<dbReference type="Proteomes" id="UP000554235">
    <property type="component" value="Unassembled WGS sequence"/>
</dbReference>
<dbReference type="OrthoDB" id="5241776at2759"/>
<feature type="coiled-coil region" evidence="1">
    <location>
        <begin position="80"/>
        <end position="147"/>
    </location>
</feature>
<sequence length="210" mass="23575">MSSRISKRPVKLSSENAKQRKIRLLETILQHSIEMAPCSSCAKRGLTSCQVSPTDSSRCSECVRLNLPRCDVMEVSPAQLRHIAVQHQKLEEELERAEEKVLRLRKQKKLWFEKMMRAVSRGLDTVEELERVEKEEAEKEAARQRQADVSHVPVGRSSTENLVLEGFDEHWAECFGDAPLEPALMEDFNVAALSYCGVSGGTPSGGVEHS</sequence>
<accession>A0A8H4L6N7</accession>
<keyword evidence="1" id="KW-0175">Coiled coil</keyword>
<proteinExistence type="predicted"/>
<protein>
    <submittedName>
        <fullName evidence="2">Uncharacterized protein</fullName>
    </submittedName>
</protein>
<evidence type="ECO:0000313" key="3">
    <source>
        <dbReference type="Proteomes" id="UP000554235"/>
    </source>
</evidence>
<organism evidence="2 3">
    <name type="scientific">Fusarium albosuccineum</name>
    <dbReference type="NCBI Taxonomy" id="1237068"/>
    <lineage>
        <taxon>Eukaryota</taxon>
        <taxon>Fungi</taxon>
        <taxon>Dikarya</taxon>
        <taxon>Ascomycota</taxon>
        <taxon>Pezizomycotina</taxon>
        <taxon>Sordariomycetes</taxon>
        <taxon>Hypocreomycetidae</taxon>
        <taxon>Hypocreales</taxon>
        <taxon>Nectriaceae</taxon>
        <taxon>Fusarium</taxon>
        <taxon>Fusarium decemcellulare species complex</taxon>
    </lineage>
</organism>
<dbReference type="AlphaFoldDB" id="A0A8H4L6N7"/>
<dbReference type="EMBL" id="JAADYS010001280">
    <property type="protein sequence ID" value="KAF4463897.1"/>
    <property type="molecule type" value="Genomic_DNA"/>
</dbReference>
<gene>
    <name evidence="2" type="ORF">FALBO_9276</name>
</gene>
<name>A0A8H4L6N7_9HYPO</name>
<keyword evidence="3" id="KW-1185">Reference proteome</keyword>